<dbReference type="InterPro" id="IPR050116">
    <property type="entry name" value="DNA_polymerase-Y"/>
</dbReference>
<dbReference type="InterPro" id="IPR043128">
    <property type="entry name" value="Rev_trsase/Diguanyl_cyclase"/>
</dbReference>
<evidence type="ECO:0000259" key="4">
    <source>
        <dbReference type="PROSITE" id="PS50173"/>
    </source>
</evidence>
<dbReference type="InterPro" id="IPR043502">
    <property type="entry name" value="DNA/RNA_pol_sf"/>
</dbReference>
<comment type="similarity">
    <text evidence="1">Belongs to the DNA polymerase type-Y family.</text>
</comment>
<dbReference type="PANTHER" id="PTHR11076">
    <property type="entry name" value="DNA REPAIR POLYMERASE UMUC / TRANSFERASE FAMILY MEMBER"/>
    <property type="match status" value="1"/>
</dbReference>
<dbReference type="PANTHER" id="PTHR11076:SF33">
    <property type="entry name" value="DNA POLYMERASE KAPPA"/>
    <property type="match status" value="1"/>
</dbReference>
<organism evidence="5 6">
    <name type="scientific">Orchesella dallaii</name>
    <dbReference type="NCBI Taxonomy" id="48710"/>
    <lineage>
        <taxon>Eukaryota</taxon>
        <taxon>Metazoa</taxon>
        <taxon>Ecdysozoa</taxon>
        <taxon>Arthropoda</taxon>
        <taxon>Hexapoda</taxon>
        <taxon>Collembola</taxon>
        <taxon>Entomobryomorpha</taxon>
        <taxon>Entomobryoidea</taxon>
        <taxon>Orchesellidae</taxon>
        <taxon>Orchesellinae</taxon>
        <taxon>Orchesella</taxon>
    </lineage>
</organism>
<feature type="region of interest" description="Disordered" evidence="3">
    <location>
        <begin position="622"/>
        <end position="654"/>
    </location>
</feature>
<evidence type="ECO:0000313" key="6">
    <source>
        <dbReference type="Proteomes" id="UP001642540"/>
    </source>
</evidence>
<sequence length="665" mass="75201">MDKNGVVTENDLRYDPSRHQDAGQFIFFDKGGPVEGLHHVMVLAPQDIEIVTSKWSYDDCERARYIHMHSEEPREREPQKFNELEVRILNNQDEALPARIEMPHLMSLNTTKAGMEGLDVDTINRKILEASQGSKFNEHKKKEQLKIDRKISDMKFQLEKLTPNLIEQALVQVDKLVASIEAKSNIGSRHYVHIDMDAFYAAVEMRDDPNLRRIPMAVGSESMLSTSNYLARRFGVRAGMPGFIGKKLCPQLKIVPCDFEKYSEASKVVQAVIRKYDPHNDMCMDEGTLDITDYLIANHSSQDGKIIPTAPYNLVDTIRREIYEATKLTASAGIAPTRFLAKLCSNIKKPNGQCMVGSSKEAVREFLHATPVRTVNGIGAVTEQELHALEIYTCRDLWNKRAILSLLFKRATFQYLLGIAMGTGSSVFRECGAEPGTRKSLSCERTFIGTSDLNFLENVCRGLCSEIEKDLKTNNLSCKTITLKIKTTDFEVKTRARSIMERTDSAERIFESAWKIYLTYVSEISDLTIRLMGVRVSNFEPMTSSNAQYKIQQFLQNRSDDKKNYRNVVHNYKVGAPCFNVSCPICGKQFQGTTEKEVEKQVDGHIDECLSRSKLKQLRGEFLASTTSPPPVPKKRSATSTVVSSNAKQPKRGSDLTIDHYFKKV</sequence>
<comment type="caution">
    <text evidence="5">The sequence shown here is derived from an EMBL/GenBank/DDBJ whole genome shotgun (WGS) entry which is preliminary data.</text>
</comment>
<dbReference type="PROSITE" id="PS50173">
    <property type="entry name" value="UMUC"/>
    <property type="match status" value="1"/>
</dbReference>
<dbReference type="Gene3D" id="3.30.160.60">
    <property type="entry name" value="Classic Zinc Finger"/>
    <property type="match status" value="1"/>
</dbReference>
<dbReference type="EMBL" id="CAXLJM020000051">
    <property type="protein sequence ID" value="CAL8115478.1"/>
    <property type="molecule type" value="Genomic_DNA"/>
</dbReference>
<evidence type="ECO:0000256" key="3">
    <source>
        <dbReference type="SAM" id="MobiDB-lite"/>
    </source>
</evidence>
<feature type="compositionally biased region" description="Polar residues" evidence="3">
    <location>
        <begin position="638"/>
        <end position="648"/>
    </location>
</feature>
<dbReference type="InterPro" id="IPR017961">
    <property type="entry name" value="DNA_pol_Y-fam_little_finger"/>
</dbReference>
<evidence type="ECO:0000256" key="1">
    <source>
        <dbReference type="ARBA" id="ARBA00010945"/>
    </source>
</evidence>
<dbReference type="SUPFAM" id="SSF56672">
    <property type="entry name" value="DNA/RNA polymerases"/>
    <property type="match status" value="1"/>
</dbReference>
<keyword evidence="6" id="KW-1185">Reference proteome</keyword>
<dbReference type="InterPro" id="IPR024728">
    <property type="entry name" value="PolY_HhH_motif"/>
</dbReference>
<dbReference type="Gene3D" id="1.10.150.810">
    <property type="match status" value="2"/>
</dbReference>
<name>A0ABP1QZA3_9HEXA</name>
<dbReference type="Proteomes" id="UP001642540">
    <property type="component" value="Unassembled WGS sequence"/>
</dbReference>
<dbReference type="Pfam" id="PF11798">
    <property type="entry name" value="IMS_HHH"/>
    <property type="match status" value="1"/>
</dbReference>
<accession>A0ABP1QZA3</accession>
<dbReference type="InterPro" id="IPR022880">
    <property type="entry name" value="DNApol_IV"/>
</dbReference>
<reference evidence="5 6" key="1">
    <citation type="submission" date="2024-08" db="EMBL/GenBank/DDBJ databases">
        <authorList>
            <person name="Cucini C."/>
            <person name="Frati F."/>
        </authorList>
    </citation>
    <scope>NUCLEOTIDE SEQUENCE [LARGE SCALE GENOMIC DNA]</scope>
</reference>
<dbReference type="Gene3D" id="3.40.1170.60">
    <property type="match status" value="1"/>
</dbReference>
<dbReference type="Gene3D" id="3.30.70.270">
    <property type="match status" value="1"/>
</dbReference>
<gene>
    <name evidence="5" type="ORF">ODALV1_LOCUS16873</name>
</gene>
<dbReference type="InterPro" id="IPR036775">
    <property type="entry name" value="DNA_pol_Y-fam_lit_finger_sf"/>
</dbReference>
<dbReference type="Pfam" id="PF11799">
    <property type="entry name" value="IMS_C"/>
    <property type="match status" value="1"/>
</dbReference>
<dbReference type="SUPFAM" id="SSF100879">
    <property type="entry name" value="Lesion bypass DNA polymerase (Y-family), little finger domain"/>
    <property type="match status" value="1"/>
</dbReference>
<proteinExistence type="inferred from homology"/>
<feature type="domain" description="UmuC" evidence="4">
    <location>
        <begin position="191"/>
        <end position="379"/>
    </location>
</feature>
<dbReference type="CDD" id="cd03586">
    <property type="entry name" value="PolY_Pol_IV_kappa"/>
    <property type="match status" value="1"/>
</dbReference>
<dbReference type="InterPro" id="IPR001126">
    <property type="entry name" value="UmuC"/>
</dbReference>
<evidence type="ECO:0000256" key="2">
    <source>
        <dbReference type="ARBA" id="ARBA00016178"/>
    </source>
</evidence>
<evidence type="ECO:0000313" key="5">
    <source>
        <dbReference type="EMBL" id="CAL8115478.1"/>
    </source>
</evidence>
<dbReference type="Gene3D" id="3.30.1490.100">
    <property type="entry name" value="DNA polymerase, Y-family, little finger domain"/>
    <property type="match status" value="1"/>
</dbReference>
<protein>
    <recommendedName>
        <fullName evidence="2">DNA polymerase kappa</fullName>
    </recommendedName>
</protein>
<dbReference type="Pfam" id="PF00817">
    <property type="entry name" value="IMS"/>
    <property type="match status" value="1"/>
</dbReference>